<dbReference type="EMBL" id="JAVRHL010000002">
    <property type="protein sequence ID" value="MDT0682103.1"/>
    <property type="molecule type" value="Genomic_DNA"/>
</dbReference>
<gene>
    <name evidence="2" type="ORF">RM543_05360</name>
</gene>
<feature type="signal peptide" evidence="1">
    <location>
        <begin position="1"/>
        <end position="23"/>
    </location>
</feature>
<evidence type="ECO:0000313" key="2">
    <source>
        <dbReference type="EMBL" id="MDT0682103.1"/>
    </source>
</evidence>
<reference evidence="2 3" key="1">
    <citation type="submission" date="2023-09" db="EMBL/GenBank/DDBJ databases">
        <authorList>
            <person name="Rey-Velasco X."/>
        </authorList>
    </citation>
    <scope>NUCLEOTIDE SEQUENCE [LARGE SCALE GENOMIC DNA]</scope>
    <source>
        <strain evidence="2 3">F158</strain>
    </source>
</reference>
<protein>
    <submittedName>
        <fullName evidence="2">Uncharacterized protein</fullName>
    </submittedName>
</protein>
<evidence type="ECO:0000313" key="3">
    <source>
        <dbReference type="Proteomes" id="UP001265259"/>
    </source>
</evidence>
<keyword evidence="1" id="KW-0732">Signal</keyword>
<organism evidence="2 3">
    <name type="scientific">Tropicimonas omnivorans</name>
    <dbReference type="NCBI Taxonomy" id="3075590"/>
    <lineage>
        <taxon>Bacteria</taxon>
        <taxon>Pseudomonadati</taxon>
        <taxon>Pseudomonadota</taxon>
        <taxon>Alphaproteobacteria</taxon>
        <taxon>Rhodobacterales</taxon>
        <taxon>Roseobacteraceae</taxon>
        <taxon>Tropicimonas</taxon>
    </lineage>
</organism>
<accession>A0ABU3DEF5</accession>
<evidence type="ECO:0000256" key="1">
    <source>
        <dbReference type="SAM" id="SignalP"/>
    </source>
</evidence>
<sequence length="197" mass="20567">MRVRDCATLVVLALAWLTIPAHAGGPSETTPAAEVKANTIATVVANPPPFGEMTKVCGVSGEALGTPVDKRPESGRTQFVLYDSAYGSSQPRSFFVTGLDGNCAIHVRATVAMFGSLELYEMMQFGGLGAPAGAPTDATYAQLRAARCGGSPAPCTGRKLDALARDTAFLSLYETQDSAQHLELLLHRGAVQAAALK</sequence>
<keyword evidence="3" id="KW-1185">Reference proteome</keyword>
<dbReference type="RefSeq" id="WP_311689883.1">
    <property type="nucleotide sequence ID" value="NZ_JAVRHL010000002.1"/>
</dbReference>
<comment type="caution">
    <text evidence="2">The sequence shown here is derived from an EMBL/GenBank/DDBJ whole genome shotgun (WGS) entry which is preliminary data.</text>
</comment>
<dbReference type="Proteomes" id="UP001265259">
    <property type="component" value="Unassembled WGS sequence"/>
</dbReference>
<proteinExistence type="predicted"/>
<name>A0ABU3DEF5_9RHOB</name>
<feature type="chain" id="PRO_5046983299" evidence="1">
    <location>
        <begin position="24"/>
        <end position="197"/>
    </location>
</feature>